<name>A0AAQ3UN42_PASNO</name>
<dbReference type="Pfam" id="PF14214">
    <property type="entry name" value="Helitron_like_N"/>
    <property type="match status" value="3"/>
</dbReference>
<sequence length="1109" mass="128707">MEQIPQRRYKTMSLDINNNHQRYVSRSSRMVNFPAEYIQHLKESYPERSYLGKPEYMCKHCRAIFWFNERNKYETSRSNGEIIYTNCCKNGKIKIPKFRDPPTYLKNLLNPMGGKKSRHFLQKIRQYNIMFAFTSMGGNIDRKINQGDGPYVFRVNGQIHHRIGSLLPLPNTTPKFAELYIFDTKNEIENRMKALTNEDPNEEDLDPDIVRGLQAMRDECNPLVKIFRDARDLLEEHKGIDISVKIIGADKGDRIQYEMPNPKDLAILIVGDMTLENYKRDIIVSTRNNGLRRISIFHPAYMALQYLLLFPYGERGFQLGIKYNKNNNNDTNEEDAKRNTVTVHEFSKYHVHYRPDQPNPYLCYGRLSKQAIVDARAMEDEDRLDYIARNQSKLRAEYIQGIFDAIEKGMYEANQIGKKVLLPSSHVGSRRYIIQNYHDGIAICRVYGPPDLFITFTCNPRWPEILGALLQGEQPNDRPDIIVRVFHMKLEQLLDDLRSGLIFGPISAILYSIEFQKRGLSHVHILTWIEKSGKEITSETIDFWISAEIPDPTIDPLGYVLVAEHMMHGPCGYKNWNCPCMKKGTWPEILGALLQGEQPNDRPDIIVRVFHMKLEQLLDDLRSGLIFGPISAILYSIEFQKRGLPHVHILTWIEKSGKEITSETIDFLISAEIPDPTIDPLGYITNYNLPQRSTTHEIDISNRLIVIFWFNERNKYETSRINAEIIYSNCGKNSKIKIPKFRDPPTYLKNLLNPMGGKKSRHFLQKIRQYNSMFAFTSMGSNIDRKINQGDGPYVFRVNGQIHHRIGLLLPLPNTTPKFAELYIFDTKNEIENRMKALTNEDPNEEDLDPDIVRGLQAMLDECNPLVKIFRHARDLLEEHKGIDISVKIIGAEKGDRIQYEMPNPEDLPILIVGDMTLENCKRDIIVSTRNNGLRRISIFHPAYMALQYPLLFPYGERGFQLGIKYDKNNNNDTNEEDAKRNTVIVHEFSKYHVHYRPDQPNLYLYYGRLSKQATVDARAMEDEDRLDYIARNQSKLRAEYIQGIFDANEKGMYEANQIGKTVLLPSSHVGSRRYIIQNYHDGIAICRVYVPPDLFITFTCNPRWPKIL</sequence>
<dbReference type="PANTHER" id="PTHR45786:SF74">
    <property type="entry name" value="ATP-DEPENDENT DNA HELICASE"/>
    <property type="match status" value="1"/>
</dbReference>
<feature type="domain" description="Helitron helicase-like" evidence="1">
    <location>
        <begin position="990"/>
        <end position="1108"/>
    </location>
</feature>
<dbReference type="EMBL" id="CP144753">
    <property type="protein sequence ID" value="WVZ93277.1"/>
    <property type="molecule type" value="Genomic_DNA"/>
</dbReference>
<dbReference type="PANTHER" id="PTHR45786">
    <property type="entry name" value="DNA BINDING PROTEIN-LIKE"/>
    <property type="match status" value="1"/>
</dbReference>
<organism evidence="2 3">
    <name type="scientific">Paspalum notatum var. saurae</name>
    <dbReference type="NCBI Taxonomy" id="547442"/>
    <lineage>
        <taxon>Eukaryota</taxon>
        <taxon>Viridiplantae</taxon>
        <taxon>Streptophyta</taxon>
        <taxon>Embryophyta</taxon>
        <taxon>Tracheophyta</taxon>
        <taxon>Spermatophyta</taxon>
        <taxon>Magnoliopsida</taxon>
        <taxon>Liliopsida</taxon>
        <taxon>Poales</taxon>
        <taxon>Poaceae</taxon>
        <taxon>PACMAD clade</taxon>
        <taxon>Panicoideae</taxon>
        <taxon>Andropogonodae</taxon>
        <taxon>Paspaleae</taxon>
        <taxon>Paspalinae</taxon>
        <taxon>Paspalum</taxon>
    </lineage>
</organism>
<proteinExistence type="predicted"/>
<evidence type="ECO:0000259" key="1">
    <source>
        <dbReference type="Pfam" id="PF14214"/>
    </source>
</evidence>
<gene>
    <name evidence="2" type="ORF">U9M48_039272</name>
</gene>
<feature type="domain" description="Helitron helicase-like" evidence="1">
    <location>
        <begin position="347"/>
        <end position="526"/>
    </location>
</feature>
<reference evidence="2 3" key="1">
    <citation type="submission" date="2024-02" db="EMBL/GenBank/DDBJ databases">
        <title>High-quality chromosome-scale genome assembly of Pensacola bahiagrass (Paspalum notatum Flugge var. saurae).</title>
        <authorList>
            <person name="Vega J.M."/>
            <person name="Podio M."/>
            <person name="Orjuela J."/>
            <person name="Siena L.A."/>
            <person name="Pessino S.C."/>
            <person name="Combes M.C."/>
            <person name="Mariac C."/>
            <person name="Albertini E."/>
            <person name="Pupilli F."/>
            <person name="Ortiz J.P.A."/>
            <person name="Leblanc O."/>
        </authorList>
    </citation>
    <scope>NUCLEOTIDE SEQUENCE [LARGE SCALE GENOMIC DNA]</scope>
    <source>
        <strain evidence="2">R1</strain>
        <tissue evidence="2">Leaf</tissue>
    </source>
</reference>
<dbReference type="Proteomes" id="UP001341281">
    <property type="component" value="Chromosome 09"/>
</dbReference>
<accession>A0AAQ3UN42</accession>
<feature type="domain" description="Helitron helicase-like" evidence="1">
    <location>
        <begin position="585"/>
        <end position="650"/>
    </location>
</feature>
<dbReference type="InterPro" id="IPR025476">
    <property type="entry name" value="Helitron_helicase-like"/>
</dbReference>
<keyword evidence="3" id="KW-1185">Reference proteome</keyword>
<evidence type="ECO:0000313" key="3">
    <source>
        <dbReference type="Proteomes" id="UP001341281"/>
    </source>
</evidence>
<protein>
    <recommendedName>
        <fullName evidence="1">Helitron helicase-like domain-containing protein</fullName>
    </recommendedName>
</protein>
<dbReference type="AlphaFoldDB" id="A0AAQ3UN42"/>
<evidence type="ECO:0000313" key="2">
    <source>
        <dbReference type="EMBL" id="WVZ93277.1"/>
    </source>
</evidence>